<feature type="transmembrane region" description="Helical" evidence="1">
    <location>
        <begin position="40"/>
        <end position="58"/>
    </location>
</feature>
<dbReference type="InterPro" id="IPR016945">
    <property type="entry name" value="UCP030092"/>
</dbReference>
<dbReference type="PIRSF" id="PIRSF030092">
    <property type="entry name" value="UCP030092"/>
    <property type="match status" value="1"/>
</dbReference>
<dbReference type="Pfam" id="PF11877">
    <property type="entry name" value="DUF3397"/>
    <property type="match status" value="1"/>
</dbReference>
<dbReference type="InterPro" id="IPR024515">
    <property type="entry name" value="DUF3397"/>
</dbReference>
<keyword evidence="1" id="KW-0472">Membrane</keyword>
<evidence type="ECO:0008006" key="4">
    <source>
        <dbReference type="Google" id="ProtNLM"/>
    </source>
</evidence>
<dbReference type="EMBL" id="MLQR01000029">
    <property type="protein sequence ID" value="OIJ13266.1"/>
    <property type="molecule type" value="Genomic_DNA"/>
</dbReference>
<feature type="transmembrane region" description="Helical" evidence="1">
    <location>
        <begin position="64"/>
        <end position="88"/>
    </location>
</feature>
<evidence type="ECO:0000256" key="1">
    <source>
        <dbReference type="SAM" id="Phobius"/>
    </source>
</evidence>
<keyword evidence="3" id="KW-1185">Reference proteome</keyword>
<dbReference type="Proteomes" id="UP000179524">
    <property type="component" value="Unassembled WGS sequence"/>
</dbReference>
<sequence>MSNALAWIVATFVTLPLLAFYFVYIISVKTTKNKRRSIKLAVDVTTILFIFAVYYIAYELWAFSLFWLILIAILIVAIIFTIIHWKLYKDIELKKLIKGIWRLNFLLFLIVYFLLSIYGLFSRIFMIT</sequence>
<comment type="caution">
    <text evidence="2">The sequence shown here is derived from an EMBL/GenBank/DDBJ whole genome shotgun (WGS) entry which is preliminary data.</text>
</comment>
<dbReference type="AlphaFoldDB" id="A0A1S2LLK6"/>
<keyword evidence="1" id="KW-0812">Transmembrane</keyword>
<name>A0A1S2LLK6_9BACI</name>
<dbReference type="OrthoDB" id="2353183at2"/>
<feature type="transmembrane region" description="Helical" evidence="1">
    <location>
        <begin position="100"/>
        <end position="121"/>
    </location>
</feature>
<feature type="transmembrane region" description="Helical" evidence="1">
    <location>
        <begin position="6"/>
        <end position="28"/>
    </location>
</feature>
<proteinExistence type="predicted"/>
<dbReference type="RefSeq" id="WP_071309865.1">
    <property type="nucleotide sequence ID" value="NZ_MLQR01000029.1"/>
</dbReference>
<evidence type="ECO:0000313" key="2">
    <source>
        <dbReference type="EMBL" id="OIJ13266.1"/>
    </source>
</evidence>
<accession>A0A1S2LLK6</accession>
<organism evidence="2 3">
    <name type="scientific">Anaerobacillus alkalilacustris</name>
    <dbReference type="NCBI Taxonomy" id="393763"/>
    <lineage>
        <taxon>Bacteria</taxon>
        <taxon>Bacillati</taxon>
        <taxon>Bacillota</taxon>
        <taxon>Bacilli</taxon>
        <taxon>Bacillales</taxon>
        <taxon>Bacillaceae</taxon>
        <taxon>Anaerobacillus</taxon>
    </lineage>
</organism>
<reference evidence="2 3" key="1">
    <citation type="submission" date="2016-10" db="EMBL/GenBank/DDBJ databases">
        <title>Draft genome sequences of four alkaliphilic bacteria belonging to the Anaerobacillus genus.</title>
        <authorList>
            <person name="Bassil N.M."/>
            <person name="Lloyd J.R."/>
        </authorList>
    </citation>
    <scope>NUCLEOTIDE SEQUENCE [LARGE SCALE GENOMIC DNA]</scope>
    <source>
        <strain evidence="2 3">DSM 18345</strain>
    </source>
</reference>
<gene>
    <name evidence="2" type="ORF">BKP37_12250</name>
</gene>
<keyword evidence="1" id="KW-1133">Transmembrane helix</keyword>
<evidence type="ECO:0000313" key="3">
    <source>
        <dbReference type="Proteomes" id="UP000179524"/>
    </source>
</evidence>
<protein>
    <recommendedName>
        <fullName evidence="4">DUF3397 domain-containing protein</fullName>
    </recommendedName>
</protein>